<organism evidence="2 3">
    <name type="scientific">Limnobacter humi</name>
    <dbReference type="NCBI Taxonomy" id="1778671"/>
    <lineage>
        <taxon>Bacteria</taxon>
        <taxon>Pseudomonadati</taxon>
        <taxon>Pseudomonadota</taxon>
        <taxon>Betaproteobacteria</taxon>
        <taxon>Burkholderiales</taxon>
        <taxon>Burkholderiaceae</taxon>
        <taxon>Limnobacter</taxon>
    </lineage>
</organism>
<dbReference type="SUPFAM" id="SSF52833">
    <property type="entry name" value="Thioredoxin-like"/>
    <property type="match status" value="1"/>
</dbReference>
<comment type="caution">
    <text evidence="2">The sequence shown here is derived from an EMBL/GenBank/DDBJ whole genome shotgun (WGS) entry which is preliminary data.</text>
</comment>
<evidence type="ECO:0000313" key="2">
    <source>
        <dbReference type="EMBL" id="MCQ8897338.1"/>
    </source>
</evidence>
<dbReference type="PANTHER" id="PTHR42943">
    <property type="entry name" value="GLUTATHIONE S-TRANSFERASE KAPPA"/>
    <property type="match status" value="1"/>
</dbReference>
<reference evidence="2 3" key="1">
    <citation type="submission" date="2022-07" db="EMBL/GenBank/DDBJ databases">
        <authorList>
            <person name="Xamxidin M."/>
            <person name="Wu M."/>
        </authorList>
    </citation>
    <scope>NUCLEOTIDE SEQUENCE [LARGE SCALE GENOMIC DNA]</scope>
    <source>
        <strain evidence="2 3">NBRC 111650</strain>
    </source>
</reference>
<protein>
    <submittedName>
        <fullName evidence="2">DsbA family protein</fullName>
    </submittedName>
</protein>
<sequence>MSIKSLLMPAITERVFSEATLLRKRAKAEATRLKQGRPHAVHYFHQVDDPYSALLVQVLPCLLKRYAIELNIHLCGAPDEAAAPERAKLERFSRLDAQRLANRHGLAYADPGQQPTVAQVRAVQRSLLTTVNRPLEFLSLAHELGRCLWANQLSEETLGTDGGTEVDLQLHLNQSNNLRESWGHYLGGMLYYEGEWYWGLDRLHHLEARLKGLGLETAGTFGHREFLCQPDVDPTEPLGCHNPPAIDFYFSFRSPYSAIVAPRIFELARLSGAKVNLKYVLPMVMRGLPVPKNKRQYIAHDTAREARFHGIPFGRLNDPVGRPAERGLALIPFAERHGRGQAYVLSFMKGVWSEGIDAGSDRGLCHIVERAGLNWRRAQQALLDDHWRMVAEANRHELFQLGLWGVPSFRVGTMCTWGQDRLWLVREALHLEQAHTASRTPAFTN</sequence>
<dbReference type="InterPro" id="IPR051924">
    <property type="entry name" value="GST_Kappa/NadH"/>
</dbReference>
<dbReference type="RefSeq" id="WP_256765136.1">
    <property type="nucleotide sequence ID" value="NZ_JANIGO010000004.1"/>
</dbReference>
<dbReference type="InterPro" id="IPR001853">
    <property type="entry name" value="DSBA-like_thioredoxin_dom"/>
</dbReference>
<dbReference type="InterPro" id="IPR036249">
    <property type="entry name" value="Thioredoxin-like_sf"/>
</dbReference>
<dbReference type="Pfam" id="PF01323">
    <property type="entry name" value="DSBA"/>
    <property type="match status" value="1"/>
</dbReference>
<dbReference type="Gene3D" id="3.40.30.10">
    <property type="entry name" value="Glutaredoxin"/>
    <property type="match status" value="1"/>
</dbReference>
<dbReference type="EMBL" id="JANIGO010000004">
    <property type="protein sequence ID" value="MCQ8897338.1"/>
    <property type="molecule type" value="Genomic_DNA"/>
</dbReference>
<proteinExistence type="predicted"/>
<dbReference type="PANTHER" id="PTHR42943:SF2">
    <property type="entry name" value="GLUTATHIONE S-TRANSFERASE KAPPA 1"/>
    <property type="match status" value="1"/>
</dbReference>
<dbReference type="Proteomes" id="UP001204142">
    <property type="component" value="Unassembled WGS sequence"/>
</dbReference>
<accession>A0ABT1WK57</accession>
<feature type="domain" description="DSBA-like thioredoxin" evidence="1">
    <location>
        <begin position="246"/>
        <end position="429"/>
    </location>
</feature>
<keyword evidence="3" id="KW-1185">Reference proteome</keyword>
<name>A0ABT1WK57_9BURK</name>
<evidence type="ECO:0000313" key="3">
    <source>
        <dbReference type="Proteomes" id="UP001204142"/>
    </source>
</evidence>
<evidence type="ECO:0000259" key="1">
    <source>
        <dbReference type="Pfam" id="PF01323"/>
    </source>
</evidence>
<gene>
    <name evidence="2" type="ORF">NQT62_12930</name>
</gene>